<sequence length="323" mass="37149">MRKGLRGIAFVMALILTLCCTVSALGEGQKYQIEENTGDNQKNYPYKVVTESAVLYLGKEDIELLGEEAFYDGMYKLLENMDRDFAEAREVMKGFLKDEVAPISIYTDFIGRAEEAQFYSGYYYGPEKGIRLFHNWEQGASILLHEYTHYLTYGCATVEVTAGAWGECIAEYVSKIACRNYTARAWHYGLMEEEKTVFAANGWVDEEGYPDYRVYYHGVAWMFGQPFAIDTRYLAVCDNMMTMTKEQQEHPMLNSISDLEGGCFMEFLVEHYGKDLVFTHLNIDGKGIRETYGKSFEDLFTEWKQENEKRCEEWGITALANGK</sequence>
<evidence type="ECO:0000313" key="2">
    <source>
        <dbReference type="Proteomes" id="UP000682782"/>
    </source>
</evidence>
<name>A0AC61NAX1_9FIRM</name>
<proteinExistence type="predicted"/>
<accession>A0AC61NAX1</accession>
<protein>
    <submittedName>
        <fullName evidence="1">Uncharacterized protein</fullName>
    </submittedName>
</protein>
<dbReference type="Proteomes" id="UP000682782">
    <property type="component" value="Chromosome"/>
</dbReference>
<reference evidence="1" key="1">
    <citation type="submission" date="2021-01" db="EMBL/GenBank/DDBJ databases">
        <title>Complete genome sequence of Clostridiales bacterium R-7.</title>
        <authorList>
            <person name="Mahoney-Kurpe S.C."/>
            <person name="Palevich N."/>
            <person name="Koike S."/>
            <person name="Moon C.D."/>
            <person name="Attwood G.T."/>
        </authorList>
    </citation>
    <scope>NUCLEOTIDE SEQUENCE</scope>
    <source>
        <strain evidence="1">R-7</strain>
    </source>
</reference>
<evidence type="ECO:0000313" key="1">
    <source>
        <dbReference type="EMBL" id="QUC67676.1"/>
    </source>
</evidence>
<gene>
    <name evidence="1" type="ORF">JYE49_02940</name>
</gene>
<organism evidence="1 2">
    <name type="scientific">Aristaeella hokkaidonensis</name>
    <dbReference type="NCBI Taxonomy" id="3046382"/>
    <lineage>
        <taxon>Bacteria</taxon>
        <taxon>Bacillati</taxon>
        <taxon>Bacillota</taxon>
        <taxon>Clostridia</taxon>
        <taxon>Eubacteriales</taxon>
        <taxon>Aristaeellaceae</taxon>
        <taxon>Aristaeella</taxon>
    </lineage>
</organism>
<dbReference type="EMBL" id="CP068393">
    <property type="protein sequence ID" value="QUC67676.1"/>
    <property type="molecule type" value="Genomic_DNA"/>
</dbReference>
<keyword evidence="2" id="KW-1185">Reference proteome</keyword>